<dbReference type="EMBL" id="GDHC01017155">
    <property type="protein sequence ID" value="JAQ01474.1"/>
    <property type="molecule type" value="Transcribed_RNA"/>
</dbReference>
<dbReference type="EC" id="4.3.2.9" evidence="1"/>
<dbReference type="AlphaFoldDB" id="A0A0A9YU02"/>
<evidence type="ECO:0000313" key="5">
    <source>
        <dbReference type="EMBL" id="JAG35654.1"/>
    </source>
</evidence>
<dbReference type="Pfam" id="PF13772">
    <property type="entry name" value="AIG2_2"/>
    <property type="match status" value="1"/>
</dbReference>
<sequence length="172" mass="19436">MCLSQTFKYFAFGSNLLTQRIHINNPTAKRFDVGVLDKYRLDFGYFAQRWGGYVATIVPDDEAVVWGAIWDIGLENLEDLDRQEGVKDAVYRPLEVSVKTLSGEVVTCRCYCLVNQPSYPEVPNVPNLLPSKVYMDTVIRGAKESQLPEDYIKMLEAIPNNGYDGPVNYGIN</sequence>
<accession>A0A0A9YU02</accession>
<evidence type="ECO:0000256" key="1">
    <source>
        <dbReference type="ARBA" id="ARBA00012346"/>
    </source>
</evidence>
<dbReference type="EMBL" id="GBHO01007950">
    <property type="protein sequence ID" value="JAG35654.1"/>
    <property type="molecule type" value="Transcribed_RNA"/>
</dbReference>
<dbReference type="InterPro" id="IPR013024">
    <property type="entry name" value="GGCT-like"/>
</dbReference>
<feature type="binding site" evidence="4">
    <location>
        <begin position="9"/>
        <end position="14"/>
    </location>
    <ligand>
        <name>substrate</name>
    </ligand>
</feature>
<dbReference type="GO" id="GO:0003839">
    <property type="term" value="F:gamma-glutamylcyclotransferase activity"/>
    <property type="evidence" value="ECO:0007669"/>
    <property type="project" value="UniProtKB-EC"/>
</dbReference>
<reference evidence="6" key="3">
    <citation type="journal article" date="2016" name="Gigascience">
        <title>De novo construction of an expanded transcriptome assembly for the western tarnished plant bug, Lygus hesperus.</title>
        <authorList>
            <person name="Tassone E.E."/>
            <person name="Geib S.M."/>
            <person name="Hall B."/>
            <person name="Fabrick J.A."/>
            <person name="Brent C.S."/>
            <person name="Hull J.J."/>
        </authorList>
    </citation>
    <scope>NUCLEOTIDE SEQUENCE</scope>
</reference>
<dbReference type="PANTHER" id="PTHR12935:SF0">
    <property type="entry name" value="GAMMA-GLUTAMYLCYCLOTRANSFERASE"/>
    <property type="match status" value="1"/>
</dbReference>
<gene>
    <name evidence="5" type="primary">GGCT_0</name>
    <name evidence="6" type="synonym">GGCT_2</name>
    <name evidence="5" type="ORF">CM83_23280</name>
    <name evidence="7" type="ORF">g.43373</name>
    <name evidence="6" type="ORF">g.43374</name>
</gene>
<protein>
    <recommendedName>
        <fullName evidence="1">gamma-glutamylcyclotransferase</fullName>
        <ecNumber evidence="1">4.3.2.9</ecNumber>
    </recommendedName>
</protein>
<dbReference type="Gene3D" id="3.10.490.10">
    <property type="entry name" value="Gamma-glutamyl cyclotransferase-like"/>
    <property type="match status" value="1"/>
</dbReference>
<proteinExistence type="predicted"/>
<dbReference type="GO" id="GO:0016740">
    <property type="term" value="F:transferase activity"/>
    <property type="evidence" value="ECO:0007669"/>
    <property type="project" value="UniProtKB-KW"/>
</dbReference>
<feature type="active site" description="Proton acceptor" evidence="3">
    <location>
        <position position="84"/>
    </location>
</feature>
<reference evidence="5" key="2">
    <citation type="submission" date="2014-07" db="EMBL/GenBank/DDBJ databases">
        <authorList>
            <person name="Hull J."/>
        </authorList>
    </citation>
    <scope>NUCLEOTIDE SEQUENCE</scope>
</reference>
<dbReference type="CDD" id="cd06661">
    <property type="entry name" value="GGCT_like"/>
    <property type="match status" value="1"/>
</dbReference>
<evidence type="ECO:0000256" key="2">
    <source>
        <dbReference type="ARBA" id="ARBA00023239"/>
    </source>
</evidence>
<dbReference type="EMBL" id="GDHC01016488">
    <property type="protein sequence ID" value="JAQ02141.1"/>
    <property type="molecule type" value="Transcribed_RNA"/>
</dbReference>
<evidence type="ECO:0000256" key="4">
    <source>
        <dbReference type="PIRSR" id="PIRSR617939-2"/>
    </source>
</evidence>
<organism evidence="5">
    <name type="scientific">Lygus hesperus</name>
    <name type="common">Western plant bug</name>
    <dbReference type="NCBI Taxonomy" id="30085"/>
    <lineage>
        <taxon>Eukaryota</taxon>
        <taxon>Metazoa</taxon>
        <taxon>Ecdysozoa</taxon>
        <taxon>Arthropoda</taxon>
        <taxon>Hexapoda</taxon>
        <taxon>Insecta</taxon>
        <taxon>Pterygota</taxon>
        <taxon>Neoptera</taxon>
        <taxon>Paraneoptera</taxon>
        <taxon>Hemiptera</taxon>
        <taxon>Heteroptera</taxon>
        <taxon>Panheteroptera</taxon>
        <taxon>Cimicomorpha</taxon>
        <taxon>Miridae</taxon>
        <taxon>Mirini</taxon>
        <taxon>Lygus</taxon>
    </lineage>
</organism>
<reference evidence="5" key="1">
    <citation type="journal article" date="2014" name="PLoS ONE">
        <title>Transcriptome-Based Identification of ABC Transporters in the Western Tarnished Plant Bug Lygus hesperus.</title>
        <authorList>
            <person name="Hull J.J."/>
            <person name="Chaney K."/>
            <person name="Geib S.M."/>
            <person name="Fabrick J.A."/>
            <person name="Brent C.S."/>
            <person name="Walsh D."/>
            <person name="Lavine L.C."/>
        </authorList>
    </citation>
    <scope>NUCLEOTIDE SEQUENCE</scope>
</reference>
<evidence type="ECO:0000313" key="7">
    <source>
        <dbReference type="EMBL" id="JAQ02141.1"/>
    </source>
</evidence>
<feature type="binding site" evidence="4">
    <location>
        <position position="134"/>
    </location>
    <ligand>
        <name>substrate</name>
    </ligand>
</feature>
<dbReference type="SUPFAM" id="SSF110857">
    <property type="entry name" value="Gamma-glutamyl cyclotransferase-like"/>
    <property type="match status" value="1"/>
</dbReference>
<dbReference type="PANTHER" id="PTHR12935">
    <property type="entry name" value="GAMMA-GLUTAMYLCYCLOTRANSFERASE"/>
    <property type="match status" value="1"/>
</dbReference>
<keyword evidence="2" id="KW-0456">Lyase</keyword>
<name>A0A0A9YU02_LYGHE</name>
<dbReference type="InterPro" id="IPR036568">
    <property type="entry name" value="GGCT-like_sf"/>
</dbReference>
<keyword evidence="5" id="KW-0808">Transferase</keyword>
<dbReference type="InterPro" id="IPR017939">
    <property type="entry name" value="G-Glutamylcylcotransferase"/>
</dbReference>
<evidence type="ECO:0000313" key="6">
    <source>
        <dbReference type="EMBL" id="JAQ01474.1"/>
    </source>
</evidence>
<evidence type="ECO:0000256" key="3">
    <source>
        <dbReference type="PIRSR" id="PIRSR617939-1"/>
    </source>
</evidence>